<evidence type="ECO:0000256" key="1">
    <source>
        <dbReference type="SAM" id="MobiDB-lite"/>
    </source>
</evidence>
<accession>A0A100YVG9</accession>
<dbReference type="AlphaFoldDB" id="A0A100YVG9"/>
<comment type="caution">
    <text evidence="2">The sequence shown here is derived from an EMBL/GenBank/DDBJ whole genome shotgun (WGS) entry which is preliminary data.</text>
</comment>
<feature type="region of interest" description="Disordered" evidence="1">
    <location>
        <begin position="279"/>
        <end position="320"/>
    </location>
</feature>
<dbReference type="EMBL" id="LOJF01000009">
    <property type="protein sequence ID" value="KUH58445.1"/>
    <property type="molecule type" value="Genomic_DNA"/>
</dbReference>
<protein>
    <recommendedName>
        <fullName evidence="4">DUF697 domain-containing protein</fullName>
    </recommendedName>
</protein>
<dbReference type="OrthoDB" id="5243947at2"/>
<name>A0A100YVG9_TRASO</name>
<evidence type="ECO:0000313" key="3">
    <source>
        <dbReference type="Proteomes" id="UP000054078"/>
    </source>
</evidence>
<proteinExistence type="predicted"/>
<organism evidence="2 3">
    <name type="scientific">Tractidigestivibacter scatoligenes</name>
    <name type="common">Olsenella scatoligenes</name>
    <dbReference type="NCBI Taxonomy" id="1299998"/>
    <lineage>
        <taxon>Bacteria</taxon>
        <taxon>Bacillati</taxon>
        <taxon>Actinomycetota</taxon>
        <taxon>Coriobacteriia</taxon>
        <taxon>Coriobacteriales</taxon>
        <taxon>Atopobiaceae</taxon>
        <taxon>Tractidigestivibacter</taxon>
    </lineage>
</organism>
<feature type="compositionally biased region" description="Basic and acidic residues" evidence="1">
    <location>
        <begin position="279"/>
        <end position="310"/>
    </location>
</feature>
<evidence type="ECO:0000313" key="2">
    <source>
        <dbReference type="EMBL" id="KUH58445.1"/>
    </source>
</evidence>
<gene>
    <name evidence="2" type="ORF">AUL39_05450</name>
</gene>
<dbReference type="STRING" id="1299998.AUL39_05450"/>
<evidence type="ECO:0008006" key="4">
    <source>
        <dbReference type="Google" id="ProtNLM"/>
    </source>
</evidence>
<dbReference type="RefSeq" id="WP_059054500.1">
    <property type="nucleotide sequence ID" value="NZ_LOJF01000009.1"/>
</dbReference>
<keyword evidence="3" id="KW-1185">Reference proteome</keyword>
<reference evidence="2 3" key="1">
    <citation type="submission" date="2015-12" db="EMBL/GenBank/DDBJ databases">
        <title>Draft Genome Sequence of Olsenella scatoligenes SK9K4T; a Producer of 3-Methylindole- (skatole) and 4-Methylphenol- (p-cresol) Isolated from Pig Feces.</title>
        <authorList>
            <person name="Li X."/>
            <person name="Borg B."/>
            <person name="Canibe N."/>
        </authorList>
    </citation>
    <scope>NUCLEOTIDE SEQUENCE [LARGE SCALE GENOMIC DNA]</scope>
    <source>
        <strain evidence="2 3">SK9K4</strain>
    </source>
</reference>
<sequence length="334" mass="34827">MSRKIPWGKILEVAGAGKDAREGGSQMVRLWVRISSDAPRGLVLAVKEALVAREASGFVDVRPVDAPAPDDVAPDAVIVVCGGQVDVEAALARDAARRGVPVALVAESAVEVPDVELPEEAAPFLEVLACADALTLVPRLGTWLVDATDKGLALAANFPFCRPAEVDALVRRCAMENAAVGAVTLIPGSDMAVMTANQAKLALDIAVAYGRGLDPSRALELAGVVGAGFGYRALARAVSRLVPGLGWAFKGAMGYAGTVATARALQVRFDFEDGSLRPHGEEISRQAPARHLELPKKVGDHAGKKGDSHRVRPPRTAAPSYVVLCPDGSVGRGE</sequence>
<dbReference type="Proteomes" id="UP000054078">
    <property type="component" value="Unassembled WGS sequence"/>
</dbReference>